<keyword evidence="4 9" id="KW-0762">Sugar transport</keyword>
<evidence type="ECO:0000256" key="4">
    <source>
        <dbReference type="ARBA" id="ARBA00022597"/>
    </source>
</evidence>
<reference evidence="10 11" key="1">
    <citation type="submission" date="2020-01" db="EMBL/GenBank/DDBJ databases">
        <authorList>
            <person name="Lee S.D."/>
        </authorList>
    </citation>
    <scope>NUCLEOTIDE SEQUENCE [LARGE SCALE GENOMIC DNA]</scope>
    <source>
        <strain evidence="10 11">SAP-1</strain>
    </source>
</reference>
<feature type="transmembrane region" description="Helical" evidence="9">
    <location>
        <begin position="255"/>
        <end position="277"/>
    </location>
</feature>
<name>A0A848MLZ5_9GAMM</name>
<evidence type="ECO:0000256" key="1">
    <source>
        <dbReference type="ARBA" id="ARBA00022448"/>
    </source>
</evidence>
<gene>
    <name evidence="9 10" type="primary">rhaT</name>
    <name evidence="10" type="ORF">GW590_22315</name>
</gene>
<evidence type="ECO:0000256" key="5">
    <source>
        <dbReference type="ARBA" id="ARBA00022692"/>
    </source>
</evidence>
<comment type="caution">
    <text evidence="10">The sequence shown here is derived from an EMBL/GenBank/DDBJ whole genome shotgun (WGS) entry which is preliminary data.</text>
</comment>
<keyword evidence="8 9" id="KW-0472">Membrane</keyword>
<evidence type="ECO:0000256" key="7">
    <source>
        <dbReference type="ARBA" id="ARBA00022989"/>
    </source>
</evidence>
<protein>
    <recommendedName>
        <fullName evidence="9">L-rhamnose-proton symporter</fullName>
    </recommendedName>
    <alternativeName>
        <fullName evidence="9">L-rhamnose-H(+) transport protein</fullName>
    </alternativeName>
</protein>
<feature type="transmembrane region" description="Helical" evidence="9">
    <location>
        <begin position="97"/>
        <end position="121"/>
    </location>
</feature>
<organism evidence="10 11">
    <name type="scientific">Rouxiella aceris</name>
    <dbReference type="NCBI Taxonomy" id="2703884"/>
    <lineage>
        <taxon>Bacteria</taxon>
        <taxon>Pseudomonadati</taxon>
        <taxon>Pseudomonadota</taxon>
        <taxon>Gammaproteobacteria</taxon>
        <taxon>Enterobacterales</taxon>
        <taxon>Yersiniaceae</taxon>
        <taxon>Rouxiella</taxon>
    </lineage>
</organism>
<dbReference type="EMBL" id="JAADJU010000015">
    <property type="protein sequence ID" value="NMP29588.1"/>
    <property type="molecule type" value="Genomic_DNA"/>
</dbReference>
<dbReference type="AlphaFoldDB" id="A0A848MLZ5"/>
<keyword evidence="7 9" id="KW-1133">Transmembrane helix</keyword>
<feature type="transmembrane region" description="Helical" evidence="9">
    <location>
        <begin position="38"/>
        <end position="58"/>
    </location>
</feature>
<comment type="catalytic activity">
    <reaction evidence="9">
        <text>L-rhamnopyranose(in) + H(+)(in) = L-rhamnopyranose(out) + H(+)(out)</text>
        <dbReference type="Rhea" id="RHEA:29947"/>
        <dbReference type="ChEBI" id="CHEBI:15378"/>
        <dbReference type="ChEBI" id="CHEBI:62346"/>
    </reaction>
</comment>
<evidence type="ECO:0000256" key="9">
    <source>
        <dbReference type="HAMAP-Rule" id="MF_01532"/>
    </source>
</evidence>
<keyword evidence="6 9" id="KW-0769">Symport</keyword>
<dbReference type="Pfam" id="PF06379">
    <property type="entry name" value="RhaT"/>
    <property type="match status" value="1"/>
</dbReference>
<reference evidence="10 11" key="2">
    <citation type="submission" date="2020-06" db="EMBL/GenBank/DDBJ databases">
        <title>Polyphasic characterization of a Rahnella strain isolated from tree sap.</title>
        <authorList>
            <person name="Kim I.S."/>
        </authorList>
    </citation>
    <scope>NUCLEOTIDE SEQUENCE [LARGE SCALE GENOMIC DNA]</scope>
    <source>
        <strain evidence="10 11">SAP-1</strain>
    </source>
</reference>
<feature type="transmembrane region" description="Helical" evidence="9">
    <location>
        <begin position="175"/>
        <end position="198"/>
    </location>
</feature>
<dbReference type="GO" id="GO:0005886">
    <property type="term" value="C:plasma membrane"/>
    <property type="evidence" value="ECO:0007669"/>
    <property type="project" value="UniProtKB-SubCell"/>
</dbReference>
<feature type="transmembrane region" description="Helical" evidence="9">
    <location>
        <begin position="210"/>
        <end position="234"/>
    </location>
</feature>
<comment type="subcellular location">
    <subcellularLocation>
        <location evidence="9">Cell membrane</location>
        <topology evidence="9">Multi-pass membrane protein</topology>
    </subcellularLocation>
</comment>
<keyword evidence="1 9" id="KW-0813">Transport</keyword>
<keyword evidence="5 9" id="KW-0812">Transmembrane</keyword>
<dbReference type="RefSeq" id="WP_169405296.1">
    <property type="nucleotide sequence ID" value="NZ_JAADJU010000015.1"/>
</dbReference>
<keyword evidence="3" id="KW-0997">Cell inner membrane</keyword>
<keyword evidence="11" id="KW-1185">Reference proteome</keyword>
<feature type="transmembrane region" description="Helical" evidence="9">
    <location>
        <begin position="6"/>
        <end position="26"/>
    </location>
</feature>
<comment type="function">
    <text evidence="9">Uptake of L-rhamnose across the cytoplasmic membrane with the concomitant transport of protons into the cell (symport system).</text>
</comment>
<feature type="transmembrane region" description="Helical" evidence="9">
    <location>
        <begin position="127"/>
        <end position="154"/>
    </location>
</feature>
<evidence type="ECO:0000256" key="8">
    <source>
        <dbReference type="ARBA" id="ARBA00023136"/>
    </source>
</evidence>
<feature type="transmembrane region" description="Helical" evidence="9">
    <location>
        <begin position="323"/>
        <end position="343"/>
    </location>
</feature>
<evidence type="ECO:0000256" key="6">
    <source>
        <dbReference type="ARBA" id="ARBA00022847"/>
    </source>
</evidence>
<dbReference type="GO" id="GO:0015293">
    <property type="term" value="F:symporter activity"/>
    <property type="evidence" value="ECO:0007669"/>
    <property type="project" value="UniProtKB-KW"/>
</dbReference>
<evidence type="ECO:0000313" key="10">
    <source>
        <dbReference type="EMBL" id="NMP29588.1"/>
    </source>
</evidence>
<dbReference type="NCBIfam" id="NF010023">
    <property type="entry name" value="PRK13499.1-3"/>
    <property type="match status" value="1"/>
</dbReference>
<feature type="transmembrane region" description="Helical" evidence="9">
    <location>
        <begin position="289"/>
        <end position="311"/>
    </location>
</feature>
<evidence type="ECO:0000256" key="2">
    <source>
        <dbReference type="ARBA" id="ARBA00022475"/>
    </source>
</evidence>
<dbReference type="NCBIfam" id="NF010021">
    <property type="entry name" value="PRK13499.1-1"/>
    <property type="match status" value="1"/>
</dbReference>
<proteinExistence type="inferred from homology"/>
<keyword evidence="2 9" id="KW-1003">Cell membrane</keyword>
<evidence type="ECO:0000313" key="11">
    <source>
        <dbReference type="Proteomes" id="UP000585363"/>
    </source>
</evidence>
<dbReference type="GO" id="GO:0015153">
    <property type="term" value="F:rhamnose transmembrane transporter activity"/>
    <property type="evidence" value="ECO:0007669"/>
    <property type="project" value="UniProtKB-UniRule"/>
</dbReference>
<comment type="similarity">
    <text evidence="9">Belongs to the L-rhamnose transporter (TC 2.A.7.6) family.</text>
</comment>
<dbReference type="HAMAP" id="MF_01532">
    <property type="entry name" value="RhaT"/>
    <property type="match status" value="1"/>
</dbReference>
<accession>A0A848MLZ5</accession>
<sequence>MNSSIVLGIIWHLIGAASAACFYAPFKQVKNWSWETMWSLGGFFSWIILPWAVSYALLPDFWAYYGSFSFMTLLPVFLFGAMWGVGNINYGLTMRYLGMSLGIGIAIGITLIIGTLMTPILQGKIGLLFGTLGGQLTLLGVVVAVIGVAIVSYAGYLKEQALGIKAEEFNLRKGLILAVMCGIFSAGMSFAMSAAVPMHQAAKALGIDPLYIALPSYVVIMGGGAIVNLGFCFIRLATRKNISLKADMSVAKSLLFANIIFSIIAGIMWYLQFFFYAWGHASIPIEYDYMSWMLHMSFYVLCGGIVGLVLNEWRGVGKKPVRILCLGALVIILAANIVGLGMAL</sequence>
<dbReference type="InterPro" id="IPR004673">
    <property type="entry name" value="L-rhamnose-proton_sym_RhaT"/>
</dbReference>
<feature type="transmembrane region" description="Helical" evidence="9">
    <location>
        <begin position="64"/>
        <end position="85"/>
    </location>
</feature>
<evidence type="ECO:0000256" key="3">
    <source>
        <dbReference type="ARBA" id="ARBA00022519"/>
    </source>
</evidence>
<dbReference type="Proteomes" id="UP000585363">
    <property type="component" value="Unassembled WGS sequence"/>
</dbReference>